<evidence type="ECO:0000256" key="2">
    <source>
        <dbReference type="ARBA" id="ARBA00005879"/>
    </source>
</evidence>
<gene>
    <name evidence="9" type="primary">cobI</name>
    <name evidence="9" type="ORF">IAC55_06250</name>
</gene>
<evidence type="ECO:0000256" key="3">
    <source>
        <dbReference type="ARBA" id="ARBA00022573"/>
    </source>
</evidence>
<dbReference type="PANTHER" id="PTHR43467">
    <property type="entry name" value="COBALT-PRECORRIN-2 C(20)-METHYLTRANSFERASE"/>
    <property type="match status" value="1"/>
</dbReference>
<dbReference type="Gene3D" id="3.40.1010.10">
    <property type="entry name" value="Cobalt-precorrin-4 Transmethylase, Domain 1"/>
    <property type="match status" value="1"/>
</dbReference>
<evidence type="ECO:0000256" key="4">
    <source>
        <dbReference type="ARBA" id="ARBA00022603"/>
    </source>
</evidence>
<dbReference type="InterPro" id="IPR012382">
    <property type="entry name" value="CobI/CbiL"/>
</dbReference>
<reference evidence="9" key="2">
    <citation type="journal article" date="2021" name="PeerJ">
        <title>Extensive microbial diversity within the chicken gut microbiome revealed by metagenomics and culture.</title>
        <authorList>
            <person name="Gilroy R."/>
            <person name="Ravi A."/>
            <person name="Getino M."/>
            <person name="Pursley I."/>
            <person name="Horton D.L."/>
            <person name="Alikhan N.F."/>
            <person name="Baker D."/>
            <person name="Gharbi K."/>
            <person name="Hall N."/>
            <person name="Watson M."/>
            <person name="Adriaenssens E.M."/>
            <person name="Foster-Nyarko E."/>
            <person name="Jarju S."/>
            <person name="Secka A."/>
            <person name="Antonio M."/>
            <person name="Oren A."/>
            <person name="Chaudhuri R.R."/>
            <person name="La Ragione R."/>
            <person name="Hildebrand F."/>
            <person name="Pallen M.J."/>
        </authorList>
    </citation>
    <scope>NUCLEOTIDE SEQUENCE</scope>
    <source>
        <strain evidence="9">F6-4510</strain>
    </source>
</reference>
<accession>A0A9D9H4V5</accession>
<dbReference type="Pfam" id="PF00590">
    <property type="entry name" value="TP_methylase"/>
    <property type="match status" value="1"/>
</dbReference>
<evidence type="ECO:0000313" key="9">
    <source>
        <dbReference type="EMBL" id="MBO8434903.1"/>
    </source>
</evidence>
<comment type="pathway">
    <text evidence="1">Cofactor biosynthesis; adenosylcobalamin biosynthesis.</text>
</comment>
<dbReference type="CDD" id="cd11645">
    <property type="entry name" value="Precorrin_2_C20_MT"/>
    <property type="match status" value="1"/>
</dbReference>
<dbReference type="InterPro" id="IPR000878">
    <property type="entry name" value="4pyrrol_Mease"/>
</dbReference>
<dbReference type="PANTHER" id="PTHR43467:SF2">
    <property type="entry name" value="COBALT-PRECORRIN-2 C(20)-METHYLTRANSFERASE"/>
    <property type="match status" value="1"/>
</dbReference>
<proteinExistence type="inferred from homology"/>
<dbReference type="Gene3D" id="3.30.950.10">
    <property type="entry name" value="Methyltransferase, Cobalt-precorrin-4 Transmethylase, Domain 2"/>
    <property type="match status" value="1"/>
</dbReference>
<dbReference type="PIRSF" id="PIRSF036427">
    <property type="entry name" value="Precrrn-2_mtase"/>
    <property type="match status" value="1"/>
</dbReference>
<keyword evidence="5 9" id="KW-0808">Transferase</keyword>
<dbReference type="GO" id="GO:0009236">
    <property type="term" value="P:cobalamin biosynthetic process"/>
    <property type="evidence" value="ECO:0007669"/>
    <property type="project" value="UniProtKB-UniRule"/>
</dbReference>
<feature type="domain" description="Tetrapyrrole methylase" evidence="8">
    <location>
        <begin position="4"/>
        <end position="208"/>
    </location>
</feature>
<name>A0A9D9H4V5_9FIRM</name>
<dbReference type="InterPro" id="IPR035996">
    <property type="entry name" value="4pyrrol_Methylase_sf"/>
</dbReference>
<evidence type="ECO:0000256" key="1">
    <source>
        <dbReference type="ARBA" id="ARBA00004953"/>
    </source>
</evidence>
<dbReference type="InterPro" id="IPR006364">
    <property type="entry name" value="CobI/CbiL/CobIJ_dom"/>
</dbReference>
<organism evidence="9 10">
    <name type="scientific">Candidatus Fimicola merdigallinarum</name>
    <dbReference type="NCBI Taxonomy" id="2840819"/>
    <lineage>
        <taxon>Bacteria</taxon>
        <taxon>Bacillati</taxon>
        <taxon>Bacillota</taxon>
        <taxon>Clostridia</taxon>
        <taxon>Lachnospirales</taxon>
        <taxon>Lachnospiraceae</taxon>
        <taxon>Lachnospiraceae incertae sedis</taxon>
        <taxon>Candidatus Fimicola</taxon>
    </lineage>
</organism>
<evidence type="ECO:0000256" key="6">
    <source>
        <dbReference type="ARBA" id="ARBA00022691"/>
    </source>
</evidence>
<dbReference type="AlphaFoldDB" id="A0A9D9H4V5"/>
<dbReference type="Proteomes" id="UP000823611">
    <property type="component" value="Unassembled WGS sequence"/>
</dbReference>
<protein>
    <submittedName>
        <fullName evidence="9">Precorrin-2 C(20)-methyltransferase</fullName>
        <ecNumber evidence="9">2.1.1.130</ecNumber>
    </submittedName>
</protein>
<dbReference type="InterPro" id="IPR014776">
    <property type="entry name" value="4pyrrole_Mease_sub2"/>
</dbReference>
<comment type="similarity">
    <text evidence="2 7">Belongs to the precorrin methyltransferase family.</text>
</comment>
<sequence>MKGKFYGVGVGPGDPELITIKAINTLKKCDCIVIPKAEGRDSTVFKIAKEYIKSDCEVCEISFPMVKDMEKRIKSREEASRVIATYLDKGMNVAFITLGDISVYSTGMYVYKILRNMGYEGELVSGVTSFCAVASRVGESLCEDSESLAIIPSAMGTDKLKKALKDFDNVVIMKSSSKIDEVKEILEDAEFKNVKGAMNCGIENERLFLSAEDIKGELGYFTTLIAKRGEK</sequence>
<evidence type="ECO:0000256" key="5">
    <source>
        <dbReference type="ARBA" id="ARBA00022679"/>
    </source>
</evidence>
<evidence type="ECO:0000313" key="10">
    <source>
        <dbReference type="Proteomes" id="UP000823611"/>
    </source>
</evidence>
<dbReference type="EC" id="2.1.1.130" evidence="9"/>
<dbReference type="EMBL" id="JADIMX010000117">
    <property type="protein sequence ID" value="MBO8434903.1"/>
    <property type="molecule type" value="Genomic_DNA"/>
</dbReference>
<keyword evidence="6" id="KW-0949">S-adenosyl-L-methionine</keyword>
<dbReference type="InterPro" id="IPR014777">
    <property type="entry name" value="4pyrrole_Mease_sub1"/>
</dbReference>
<reference evidence="9" key="1">
    <citation type="submission" date="2020-10" db="EMBL/GenBank/DDBJ databases">
        <authorList>
            <person name="Gilroy R."/>
        </authorList>
    </citation>
    <scope>NUCLEOTIDE SEQUENCE</scope>
    <source>
        <strain evidence="9">F6-4510</strain>
    </source>
</reference>
<dbReference type="GO" id="GO:0032259">
    <property type="term" value="P:methylation"/>
    <property type="evidence" value="ECO:0007669"/>
    <property type="project" value="UniProtKB-KW"/>
</dbReference>
<dbReference type="GO" id="GO:0030788">
    <property type="term" value="F:precorrin-2 C20-methyltransferase activity"/>
    <property type="evidence" value="ECO:0007669"/>
    <property type="project" value="UniProtKB-EC"/>
</dbReference>
<evidence type="ECO:0000259" key="8">
    <source>
        <dbReference type="Pfam" id="PF00590"/>
    </source>
</evidence>
<keyword evidence="4 9" id="KW-0489">Methyltransferase</keyword>
<dbReference type="NCBIfam" id="TIGR01467">
    <property type="entry name" value="cobI_cbiL"/>
    <property type="match status" value="1"/>
</dbReference>
<keyword evidence="3" id="KW-0169">Cobalamin biosynthesis</keyword>
<dbReference type="SUPFAM" id="SSF53790">
    <property type="entry name" value="Tetrapyrrole methylase"/>
    <property type="match status" value="1"/>
</dbReference>
<comment type="caution">
    <text evidence="9">The sequence shown here is derived from an EMBL/GenBank/DDBJ whole genome shotgun (WGS) entry which is preliminary data.</text>
</comment>
<evidence type="ECO:0000256" key="7">
    <source>
        <dbReference type="PIRNR" id="PIRNR036427"/>
    </source>
</evidence>